<feature type="transmembrane region" description="Helical" evidence="1">
    <location>
        <begin position="24"/>
        <end position="43"/>
    </location>
</feature>
<reference evidence="2 3" key="1">
    <citation type="submission" date="2016-04" db="EMBL/GenBank/DDBJ databases">
        <title>First whole genome shotgun sequence of the bacterium Enteractinococcus sp. strain UASWS1574.</title>
        <authorList>
            <person name="Crovadore J."/>
            <person name="Chablais R."/>
            <person name="Lefort F."/>
        </authorList>
    </citation>
    <scope>NUCLEOTIDE SEQUENCE [LARGE SCALE GENOMIC DNA]</scope>
    <source>
        <strain evidence="2 3">UASWS1574</strain>
    </source>
</reference>
<dbReference type="OrthoDB" id="4964312at2"/>
<feature type="transmembrane region" description="Helical" evidence="1">
    <location>
        <begin position="184"/>
        <end position="201"/>
    </location>
</feature>
<evidence type="ECO:0000313" key="3">
    <source>
        <dbReference type="Proteomes" id="UP000078292"/>
    </source>
</evidence>
<dbReference type="AlphaFoldDB" id="A0A1B7LW45"/>
<gene>
    <name evidence="2" type="ORF">A6F49_15470</name>
</gene>
<dbReference type="STRING" id="1837282.A6F49_15470"/>
<feature type="transmembrane region" description="Helical" evidence="1">
    <location>
        <begin position="114"/>
        <end position="136"/>
    </location>
</feature>
<dbReference type="EMBL" id="LXEY01000022">
    <property type="protein sequence ID" value="OAV59263.1"/>
    <property type="molecule type" value="Genomic_DNA"/>
</dbReference>
<organism evidence="2 3">
    <name type="scientific">Enteractinococcus helveticum</name>
    <dbReference type="NCBI Taxonomy" id="1837282"/>
    <lineage>
        <taxon>Bacteria</taxon>
        <taxon>Bacillati</taxon>
        <taxon>Actinomycetota</taxon>
        <taxon>Actinomycetes</taxon>
        <taxon>Micrococcales</taxon>
        <taxon>Micrococcaceae</taxon>
    </lineage>
</organism>
<dbReference type="RefSeq" id="WP_043058776.1">
    <property type="nucleotide sequence ID" value="NZ_LXEY01000022.1"/>
</dbReference>
<dbReference type="Proteomes" id="UP000078292">
    <property type="component" value="Unassembled WGS sequence"/>
</dbReference>
<protein>
    <submittedName>
        <fullName evidence="2">Uncharacterized protein</fullName>
    </submittedName>
</protein>
<accession>A0A1B7LW45</accession>
<sequence length="268" mass="27690">MTTVAAAAVLAVVTVFVPNLPQWVSPVVLSVLVIGFSIAWPVTVSPTPRWGISAVLAVTGLASVWVVSLLPAQVKFSPLATELWLAPVGGAAALGVLLIFGVQTFSPPGGLQRFLATAMLSVGAVIAATTAGWAMLLRQKFEVAQGTLVIERITGLTWLMLTILVALAVAALATLLPTRRRNRMIAVVVGATLVAIIMQVIRPGVLSVPAVIGAAIAALIIALADSLSESKEALPESLQHPLTAVALGTGTTIVTGMVGYFVINVLPW</sequence>
<keyword evidence="1" id="KW-1133">Transmembrane helix</keyword>
<keyword evidence="1" id="KW-0472">Membrane</keyword>
<feature type="transmembrane region" description="Helical" evidence="1">
    <location>
        <begin position="207"/>
        <end position="224"/>
    </location>
</feature>
<feature type="transmembrane region" description="Helical" evidence="1">
    <location>
        <begin position="50"/>
        <end position="71"/>
    </location>
</feature>
<comment type="caution">
    <text evidence="2">The sequence shown here is derived from an EMBL/GenBank/DDBJ whole genome shotgun (WGS) entry which is preliminary data.</text>
</comment>
<name>A0A1B7LW45_9MICC</name>
<keyword evidence="1" id="KW-0812">Transmembrane</keyword>
<feature type="transmembrane region" description="Helical" evidence="1">
    <location>
        <begin position="244"/>
        <end position="263"/>
    </location>
</feature>
<feature type="transmembrane region" description="Helical" evidence="1">
    <location>
        <begin position="83"/>
        <end position="102"/>
    </location>
</feature>
<feature type="transmembrane region" description="Helical" evidence="1">
    <location>
        <begin position="156"/>
        <end position="177"/>
    </location>
</feature>
<keyword evidence="3" id="KW-1185">Reference proteome</keyword>
<evidence type="ECO:0000313" key="2">
    <source>
        <dbReference type="EMBL" id="OAV59263.1"/>
    </source>
</evidence>
<proteinExistence type="predicted"/>
<evidence type="ECO:0000256" key="1">
    <source>
        <dbReference type="SAM" id="Phobius"/>
    </source>
</evidence>